<reference evidence="2" key="2">
    <citation type="submission" date="2009-11" db="EMBL/GenBank/DDBJ databases">
        <title>The Genome Sequence of Allomyces macrogynus strain ATCC 38327.</title>
        <authorList>
            <consortium name="The Broad Institute Genome Sequencing Platform"/>
            <person name="Russ C."/>
            <person name="Cuomo C."/>
            <person name="Shea T."/>
            <person name="Young S.K."/>
            <person name="Zeng Q."/>
            <person name="Koehrsen M."/>
            <person name="Haas B."/>
            <person name="Borodovsky M."/>
            <person name="Guigo R."/>
            <person name="Alvarado L."/>
            <person name="Berlin A."/>
            <person name="Borenstein D."/>
            <person name="Chen Z."/>
            <person name="Engels R."/>
            <person name="Freedman E."/>
            <person name="Gellesch M."/>
            <person name="Goldberg J."/>
            <person name="Griggs A."/>
            <person name="Gujja S."/>
            <person name="Heiman D."/>
            <person name="Hepburn T."/>
            <person name="Howarth C."/>
            <person name="Jen D."/>
            <person name="Larson L."/>
            <person name="Lewis B."/>
            <person name="Mehta T."/>
            <person name="Park D."/>
            <person name="Pearson M."/>
            <person name="Roberts A."/>
            <person name="Saif S."/>
            <person name="Shenoy N."/>
            <person name="Sisk P."/>
            <person name="Stolte C."/>
            <person name="Sykes S."/>
            <person name="Walk T."/>
            <person name="White J."/>
            <person name="Yandava C."/>
            <person name="Burger G."/>
            <person name="Gray M.W."/>
            <person name="Holland P.W.H."/>
            <person name="King N."/>
            <person name="Lang F.B.F."/>
            <person name="Roger A.J."/>
            <person name="Ruiz-Trillo I."/>
            <person name="Lander E."/>
            <person name="Nusbaum C."/>
        </authorList>
    </citation>
    <scope>NUCLEOTIDE SEQUENCE [LARGE SCALE GENOMIC DNA]</scope>
    <source>
        <strain evidence="2">ATCC 38327</strain>
    </source>
</reference>
<proteinExistence type="predicted"/>
<dbReference type="OrthoDB" id="10249309at2759"/>
<dbReference type="Gene3D" id="1.20.120.1070">
    <property type="entry name" value="Translation initiation factor eIF-2B, N-terminal domain"/>
    <property type="match status" value="1"/>
</dbReference>
<organism evidence="1 2">
    <name type="scientific">Allomyces macrogynus (strain ATCC 38327)</name>
    <name type="common">Allomyces javanicus var. macrogynus</name>
    <dbReference type="NCBI Taxonomy" id="578462"/>
    <lineage>
        <taxon>Eukaryota</taxon>
        <taxon>Fungi</taxon>
        <taxon>Fungi incertae sedis</taxon>
        <taxon>Blastocladiomycota</taxon>
        <taxon>Blastocladiomycetes</taxon>
        <taxon>Blastocladiales</taxon>
        <taxon>Blastocladiaceae</taxon>
        <taxon>Allomyces</taxon>
    </lineage>
</organism>
<evidence type="ECO:0000313" key="2">
    <source>
        <dbReference type="Proteomes" id="UP000054350"/>
    </source>
</evidence>
<name>A0A0L0S9K8_ALLM3</name>
<dbReference type="AlphaFoldDB" id="A0A0L0S9K8"/>
<dbReference type="InterPro" id="IPR042528">
    <property type="entry name" value="elF-2B_alpha_N"/>
</dbReference>
<reference evidence="1 2" key="1">
    <citation type="submission" date="2009-11" db="EMBL/GenBank/DDBJ databases">
        <title>Annotation of Allomyces macrogynus ATCC 38327.</title>
        <authorList>
            <consortium name="The Broad Institute Genome Sequencing Platform"/>
            <person name="Russ C."/>
            <person name="Cuomo C."/>
            <person name="Burger G."/>
            <person name="Gray M.W."/>
            <person name="Holland P.W.H."/>
            <person name="King N."/>
            <person name="Lang F.B.F."/>
            <person name="Roger A.J."/>
            <person name="Ruiz-Trillo I."/>
            <person name="Young S.K."/>
            <person name="Zeng Q."/>
            <person name="Gargeya S."/>
            <person name="Fitzgerald M."/>
            <person name="Haas B."/>
            <person name="Abouelleil A."/>
            <person name="Alvarado L."/>
            <person name="Arachchi H.M."/>
            <person name="Berlin A."/>
            <person name="Chapman S.B."/>
            <person name="Gearin G."/>
            <person name="Goldberg J."/>
            <person name="Griggs A."/>
            <person name="Gujja S."/>
            <person name="Hansen M."/>
            <person name="Heiman D."/>
            <person name="Howarth C."/>
            <person name="Larimer J."/>
            <person name="Lui A."/>
            <person name="MacDonald P.J.P."/>
            <person name="McCowen C."/>
            <person name="Montmayeur A."/>
            <person name="Murphy C."/>
            <person name="Neiman D."/>
            <person name="Pearson M."/>
            <person name="Priest M."/>
            <person name="Roberts A."/>
            <person name="Saif S."/>
            <person name="Shea T."/>
            <person name="Sisk P."/>
            <person name="Stolte C."/>
            <person name="Sykes S."/>
            <person name="Wortman J."/>
            <person name="Nusbaum C."/>
            <person name="Birren B."/>
        </authorList>
    </citation>
    <scope>NUCLEOTIDE SEQUENCE [LARGE SCALE GENOMIC DNA]</scope>
    <source>
        <strain evidence="1 2">ATCC 38327</strain>
    </source>
</reference>
<protein>
    <submittedName>
        <fullName evidence="1">Uncharacterized protein</fullName>
    </submittedName>
</protein>
<dbReference type="VEuPathDB" id="FungiDB:AMAG_18103"/>
<dbReference type="EMBL" id="GG745334">
    <property type="protein sequence ID" value="KNE59131.1"/>
    <property type="molecule type" value="Genomic_DNA"/>
</dbReference>
<accession>A0A0L0S9K8</accession>
<sequence length="83" mass="8863">MGKPKSGRSRSSSPAKPAATAAKAMDVLAYFEQALASSPDMTPPIAAIKTLVELVRQSSGIFPSELSDQPTIWSLIYTPTQIR</sequence>
<dbReference type="Proteomes" id="UP000054350">
    <property type="component" value="Unassembled WGS sequence"/>
</dbReference>
<keyword evidence="2" id="KW-1185">Reference proteome</keyword>
<gene>
    <name evidence="1" type="ORF">AMAG_18103</name>
</gene>
<evidence type="ECO:0000313" key="1">
    <source>
        <dbReference type="EMBL" id="KNE59131.1"/>
    </source>
</evidence>